<reference evidence="2 3" key="1">
    <citation type="submission" date="2021-06" db="EMBL/GenBank/DDBJ databases">
        <authorList>
            <person name="Palmer J.M."/>
        </authorList>
    </citation>
    <scope>NUCLEOTIDE SEQUENCE [LARGE SCALE GENOMIC DNA]</scope>
    <source>
        <strain evidence="2 3">XC_2019</strain>
        <tissue evidence="2">Muscle</tissue>
    </source>
</reference>
<organism evidence="2 3">
    <name type="scientific">Xenoophorus captivus</name>
    <dbReference type="NCBI Taxonomy" id="1517983"/>
    <lineage>
        <taxon>Eukaryota</taxon>
        <taxon>Metazoa</taxon>
        <taxon>Chordata</taxon>
        <taxon>Craniata</taxon>
        <taxon>Vertebrata</taxon>
        <taxon>Euteleostomi</taxon>
        <taxon>Actinopterygii</taxon>
        <taxon>Neopterygii</taxon>
        <taxon>Teleostei</taxon>
        <taxon>Neoteleostei</taxon>
        <taxon>Acanthomorphata</taxon>
        <taxon>Ovalentaria</taxon>
        <taxon>Atherinomorphae</taxon>
        <taxon>Cyprinodontiformes</taxon>
        <taxon>Goodeidae</taxon>
        <taxon>Xenoophorus</taxon>
    </lineage>
</organism>
<comment type="caution">
    <text evidence="2">The sequence shown here is derived from an EMBL/GenBank/DDBJ whole genome shotgun (WGS) entry which is preliminary data.</text>
</comment>
<proteinExistence type="predicted"/>
<accession>A0ABV0RKL7</accession>
<sequence length="64" mass="7129">PEMSRSNGTGCVSVRGHVRVVLEDRMLPASLCPVLLFAGLQMGLWRSAAGPKHQGRNLKRQRRF</sequence>
<protein>
    <submittedName>
        <fullName evidence="2">Uncharacterized protein</fullName>
    </submittedName>
</protein>
<name>A0ABV0RKL7_9TELE</name>
<dbReference type="EMBL" id="JAHRIN010050677">
    <property type="protein sequence ID" value="MEQ2208719.1"/>
    <property type="molecule type" value="Genomic_DNA"/>
</dbReference>
<feature type="non-terminal residue" evidence="2">
    <location>
        <position position="1"/>
    </location>
</feature>
<keyword evidence="1" id="KW-1133">Transmembrane helix</keyword>
<gene>
    <name evidence="2" type="ORF">XENOCAPTIV_012605</name>
</gene>
<evidence type="ECO:0000256" key="1">
    <source>
        <dbReference type="SAM" id="Phobius"/>
    </source>
</evidence>
<keyword evidence="3" id="KW-1185">Reference proteome</keyword>
<feature type="transmembrane region" description="Helical" evidence="1">
    <location>
        <begin position="26"/>
        <end position="45"/>
    </location>
</feature>
<evidence type="ECO:0000313" key="3">
    <source>
        <dbReference type="Proteomes" id="UP001434883"/>
    </source>
</evidence>
<keyword evidence="1" id="KW-0472">Membrane</keyword>
<dbReference type="Proteomes" id="UP001434883">
    <property type="component" value="Unassembled WGS sequence"/>
</dbReference>
<keyword evidence="1" id="KW-0812">Transmembrane</keyword>
<evidence type="ECO:0000313" key="2">
    <source>
        <dbReference type="EMBL" id="MEQ2208719.1"/>
    </source>
</evidence>